<proteinExistence type="predicted"/>
<feature type="repeat" description="ANK" evidence="3">
    <location>
        <begin position="20"/>
        <end position="52"/>
    </location>
</feature>
<accession>A0A2J8AC00</accession>
<keyword evidence="4" id="KW-0675">Receptor</keyword>
<dbReference type="Proteomes" id="UP000236333">
    <property type="component" value="Unassembled WGS sequence"/>
</dbReference>
<dbReference type="Pfam" id="PF12796">
    <property type="entry name" value="Ank_2"/>
    <property type="match status" value="1"/>
</dbReference>
<dbReference type="SMART" id="SM00248">
    <property type="entry name" value="ANK"/>
    <property type="match status" value="2"/>
</dbReference>
<evidence type="ECO:0000313" key="4">
    <source>
        <dbReference type="EMBL" id="PNH10013.1"/>
    </source>
</evidence>
<keyword evidence="4" id="KW-0418">Kinase</keyword>
<feature type="repeat" description="ANK" evidence="3">
    <location>
        <begin position="53"/>
        <end position="85"/>
    </location>
</feature>
<keyword evidence="1" id="KW-0677">Repeat</keyword>
<dbReference type="OrthoDB" id="194358at2759"/>
<dbReference type="AlphaFoldDB" id="A0A2J8AC00"/>
<keyword evidence="2 3" id="KW-0040">ANK repeat</keyword>
<dbReference type="GO" id="GO:0004842">
    <property type="term" value="F:ubiquitin-protein transferase activity"/>
    <property type="evidence" value="ECO:0007669"/>
    <property type="project" value="TreeGrafter"/>
</dbReference>
<name>A0A2J8AC00_9CHLO</name>
<dbReference type="PROSITE" id="PS50297">
    <property type="entry name" value="ANK_REP_REGION"/>
    <property type="match status" value="2"/>
</dbReference>
<evidence type="ECO:0000256" key="1">
    <source>
        <dbReference type="ARBA" id="ARBA00022737"/>
    </source>
</evidence>
<dbReference type="GO" id="GO:0085020">
    <property type="term" value="P:protein K6-linked ubiquitination"/>
    <property type="evidence" value="ECO:0007669"/>
    <property type="project" value="TreeGrafter"/>
</dbReference>
<dbReference type="Gene3D" id="1.25.40.20">
    <property type="entry name" value="Ankyrin repeat-containing domain"/>
    <property type="match status" value="1"/>
</dbReference>
<dbReference type="InterPro" id="IPR036770">
    <property type="entry name" value="Ankyrin_rpt-contain_sf"/>
</dbReference>
<dbReference type="SUPFAM" id="SSF48403">
    <property type="entry name" value="Ankyrin repeat"/>
    <property type="match status" value="1"/>
</dbReference>
<gene>
    <name evidence="4" type="ORF">TSOC_003296</name>
</gene>
<dbReference type="PROSITE" id="PS50088">
    <property type="entry name" value="ANK_REPEAT"/>
    <property type="match status" value="2"/>
</dbReference>
<organism evidence="4 5">
    <name type="scientific">Tetrabaena socialis</name>
    <dbReference type="NCBI Taxonomy" id="47790"/>
    <lineage>
        <taxon>Eukaryota</taxon>
        <taxon>Viridiplantae</taxon>
        <taxon>Chlorophyta</taxon>
        <taxon>core chlorophytes</taxon>
        <taxon>Chlorophyceae</taxon>
        <taxon>CS clade</taxon>
        <taxon>Chlamydomonadales</taxon>
        <taxon>Tetrabaenaceae</taxon>
        <taxon>Tetrabaena</taxon>
    </lineage>
</organism>
<sequence>MLSSALCPASHKYPRLCTQSGATALYTASQQGHTAVVEALLAAGAIKEAEDASGTTALVIASLNGHTAVVQALLAAEADTEATGPRERPEEGCVWAAISG</sequence>
<dbReference type="EMBL" id="PGGS01000070">
    <property type="protein sequence ID" value="PNH10013.1"/>
    <property type="molecule type" value="Genomic_DNA"/>
</dbReference>
<comment type="caution">
    <text evidence="4">The sequence shown here is derived from an EMBL/GenBank/DDBJ whole genome shotgun (WGS) entry which is preliminary data.</text>
</comment>
<evidence type="ECO:0000313" key="5">
    <source>
        <dbReference type="Proteomes" id="UP000236333"/>
    </source>
</evidence>
<reference evidence="4 5" key="1">
    <citation type="journal article" date="2017" name="Mol. Biol. Evol.">
        <title>The 4-celled Tetrabaena socialis nuclear genome reveals the essential components for genetic control of cell number at the origin of multicellularity in the volvocine lineage.</title>
        <authorList>
            <person name="Featherston J."/>
            <person name="Arakaki Y."/>
            <person name="Hanschen E.R."/>
            <person name="Ferris P.J."/>
            <person name="Michod R.E."/>
            <person name="Olson B.J.S.C."/>
            <person name="Nozaki H."/>
            <person name="Durand P.M."/>
        </authorList>
    </citation>
    <scope>NUCLEOTIDE SEQUENCE [LARGE SCALE GENOMIC DNA]</scope>
    <source>
        <strain evidence="4 5">NIES-571</strain>
    </source>
</reference>
<keyword evidence="5" id="KW-1185">Reference proteome</keyword>
<evidence type="ECO:0000256" key="3">
    <source>
        <dbReference type="PROSITE-ProRule" id="PRU00023"/>
    </source>
</evidence>
<dbReference type="InterPro" id="IPR002110">
    <property type="entry name" value="Ankyrin_rpt"/>
</dbReference>
<keyword evidence="4" id="KW-0808">Transferase</keyword>
<dbReference type="PANTHER" id="PTHR24171:SF8">
    <property type="entry name" value="BRCA1-ASSOCIATED RING DOMAIN PROTEIN 1"/>
    <property type="match status" value="1"/>
</dbReference>
<evidence type="ECO:0000256" key="2">
    <source>
        <dbReference type="ARBA" id="ARBA00023043"/>
    </source>
</evidence>
<dbReference type="PANTHER" id="PTHR24171">
    <property type="entry name" value="ANKYRIN REPEAT DOMAIN-CONTAINING PROTEIN 39-RELATED"/>
    <property type="match status" value="1"/>
</dbReference>
<protein>
    <submittedName>
        <fullName evidence="4">Receptor-interacting serine/threonine-protein kinase 4</fullName>
    </submittedName>
</protein>
<dbReference type="GO" id="GO:0016301">
    <property type="term" value="F:kinase activity"/>
    <property type="evidence" value="ECO:0007669"/>
    <property type="project" value="UniProtKB-KW"/>
</dbReference>